<proteinExistence type="predicted"/>
<dbReference type="RefSeq" id="WP_021070462.1">
    <property type="nucleotide sequence ID" value="NZ_ATDL01000015.1"/>
</dbReference>
<gene>
    <name evidence="1" type="ORF">M472_09310</name>
</gene>
<name>U2J1X8_9SPHI</name>
<sequence>MDFVIALLEENQNYLERQLRTGELMKRNLKMATSCMQQINQLKRAIKVLKQKNRH</sequence>
<dbReference type="Proteomes" id="UP000016584">
    <property type="component" value="Unassembled WGS sequence"/>
</dbReference>
<dbReference type="EMBL" id="ATDL01000015">
    <property type="protein sequence ID" value="ERJ58969.1"/>
    <property type="molecule type" value="Genomic_DNA"/>
</dbReference>
<protein>
    <submittedName>
        <fullName evidence="1">Uncharacterized protein</fullName>
    </submittedName>
</protein>
<dbReference type="STRING" id="1346330.M472_09310"/>
<dbReference type="PATRIC" id="fig|1346330.5.peg.2302"/>
<evidence type="ECO:0000313" key="2">
    <source>
        <dbReference type="Proteomes" id="UP000016584"/>
    </source>
</evidence>
<dbReference type="AlphaFoldDB" id="U2J1X8"/>
<organism evidence="1 2">
    <name type="scientific">Sphingobacterium paucimobilis HER1398</name>
    <dbReference type="NCBI Taxonomy" id="1346330"/>
    <lineage>
        <taxon>Bacteria</taxon>
        <taxon>Pseudomonadati</taxon>
        <taxon>Bacteroidota</taxon>
        <taxon>Sphingobacteriia</taxon>
        <taxon>Sphingobacteriales</taxon>
        <taxon>Sphingobacteriaceae</taxon>
        <taxon>Sphingobacterium</taxon>
    </lineage>
</organism>
<reference evidence="1 2" key="1">
    <citation type="journal article" date="2013" name="Genome Announc.">
        <title>The Draft Genome Sequence of Sphingomonas paucimobilis Strain HER1398 (Proteobacteria), Host to the Giant PAU Phage, Indicates That It Is a Member of the Genus Sphingobacterium (Bacteroidetes).</title>
        <authorList>
            <person name="White R.A.III."/>
            <person name="Suttle C.A."/>
        </authorList>
    </citation>
    <scope>NUCLEOTIDE SEQUENCE [LARGE SCALE GENOMIC DNA]</scope>
    <source>
        <strain evidence="1 2">HER1398</strain>
    </source>
</reference>
<keyword evidence="2" id="KW-1185">Reference proteome</keyword>
<dbReference type="eggNOG" id="ENOG502ZNXA">
    <property type="taxonomic scope" value="Bacteria"/>
</dbReference>
<evidence type="ECO:0000313" key="1">
    <source>
        <dbReference type="EMBL" id="ERJ58969.1"/>
    </source>
</evidence>
<accession>U2J1X8</accession>
<comment type="caution">
    <text evidence="1">The sequence shown here is derived from an EMBL/GenBank/DDBJ whole genome shotgun (WGS) entry which is preliminary data.</text>
</comment>